<gene>
    <name evidence="1" type="ORF">DXZ20_04165</name>
</gene>
<proteinExistence type="predicted"/>
<accession>A0A6M0RFA9</accession>
<evidence type="ECO:0000313" key="2">
    <source>
        <dbReference type="Proteomes" id="UP000481033"/>
    </source>
</evidence>
<keyword evidence="2" id="KW-1185">Reference proteome</keyword>
<dbReference type="PANTHER" id="PTHR34133:SF8">
    <property type="entry name" value="OS07G0633000 PROTEIN"/>
    <property type="match status" value="1"/>
</dbReference>
<dbReference type="PANTHER" id="PTHR34133">
    <property type="entry name" value="OS07G0633000 PROTEIN"/>
    <property type="match status" value="1"/>
</dbReference>
<comment type="caution">
    <text evidence="1">The sequence shown here is derived from an EMBL/GenBank/DDBJ whole genome shotgun (WGS) entry which is preliminary data.</text>
</comment>
<reference evidence="1 2" key="1">
    <citation type="journal article" date="2020" name="Microb. Ecol.">
        <title>Ecogenomics of the Marine Benthic Filamentous Cyanobacterium Adonisia.</title>
        <authorList>
            <person name="Walter J.M."/>
            <person name="Coutinho F.H."/>
            <person name="Leomil L."/>
            <person name="Hargreaves P.I."/>
            <person name="Campeao M.E."/>
            <person name="Vieira V.V."/>
            <person name="Silva B.S."/>
            <person name="Fistarol G.O."/>
            <person name="Salomon P.S."/>
            <person name="Sawabe T."/>
            <person name="Mino S."/>
            <person name="Hosokawa M."/>
            <person name="Miyashita H."/>
            <person name="Maruyama F."/>
            <person name="van Verk M.C."/>
            <person name="Dutilh B.E."/>
            <person name="Thompson C.C."/>
            <person name="Thompson F.L."/>
        </authorList>
    </citation>
    <scope>NUCLEOTIDE SEQUENCE [LARGE SCALE GENOMIC DNA]</scope>
    <source>
        <strain evidence="1 2">CCMR0081</strain>
    </source>
</reference>
<organism evidence="1 2">
    <name type="scientific">Adonisia turfae CCMR0081</name>
    <dbReference type="NCBI Taxonomy" id="2292702"/>
    <lineage>
        <taxon>Bacteria</taxon>
        <taxon>Bacillati</taxon>
        <taxon>Cyanobacteriota</taxon>
        <taxon>Adonisia</taxon>
        <taxon>Adonisia turfae</taxon>
    </lineage>
</organism>
<dbReference type="Proteomes" id="UP000481033">
    <property type="component" value="Unassembled WGS sequence"/>
</dbReference>
<dbReference type="EMBL" id="QXHD01000004">
    <property type="protein sequence ID" value="NEZ54898.1"/>
    <property type="molecule type" value="Genomic_DNA"/>
</dbReference>
<dbReference type="RefSeq" id="WP_163661806.1">
    <property type="nucleotide sequence ID" value="NZ_QXHD01000004.1"/>
</dbReference>
<dbReference type="InterPro" id="IPR018971">
    <property type="entry name" value="DUF1997"/>
</dbReference>
<dbReference type="AlphaFoldDB" id="A0A6M0RFA9"/>
<protein>
    <submittedName>
        <fullName evidence="1">DUF1997 domain-containing protein</fullName>
    </submittedName>
</protein>
<name>A0A6M0RFA9_9CYAN</name>
<dbReference type="Pfam" id="PF09366">
    <property type="entry name" value="DUF1997"/>
    <property type="match status" value="1"/>
</dbReference>
<evidence type="ECO:0000313" key="1">
    <source>
        <dbReference type="EMBL" id="NEZ54898.1"/>
    </source>
</evidence>
<sequence>MVHLRASQSVEIAISPAPVPIDQYLRNTDRLVYALADPSQIKVLGRHTFQFSMRSIKFLMLTLEPVADVQIYPNDAGEVVIYSDSCRLRQQAALNRRFSFKLQGWLAARPDNSGVSGNAELDISIDLPAAFQLTPKPLLESTGNTIANSILSTIKQRLQRRLIHEYRGWSTGVLASSHQLR</sequence>